<reference evidence="1" key="1">
    <citation type="submission" date="2021-02" db="EMBL/GenBank/DDBJ databases">
        <authorList>
            <consortium name="DOE Joint Genome Institute"/>
            <person name="Ahrendt S."/>
            <person name="Looney B.P."/>
            <person name="Miyauchi S."/>
            <person name="Morin E."/>
            <person name="Drula E."/>
            <person name="Courty P.E."/>
            <person name="Chicoki N."/>
            <person name="Fauchery L."/>
            <person name="Kohler A."/>
            <person name="Kuo A."/>
            <person name="Labutti K."/>
            <person name="Pangilinan J."/>
            <person name="Lipzen A."/>
            <person name="Riley R."/>
            <person name="Andreopoulos W."/>
            <person name="He G."/>
            <person name="Johnson J."/>
            <person name="Barry K.W."/>
            <person name="Grigoriev I.V."/>
            <person name="Nagy L."/>
            <person name="Hibbett D."/>
            <person name="Henrissat B."/>
            <person name="Matheny P.B."/>
            <person name="Labbe J."/>
            <person name="Martin F."/>
        </authorList>
    </citation>
    <scope>NUCLEOTIDE SEQUENCE</scope>
    <source>
        <strain evidence="1">EC-137</strain>
    </source>
</reference>
<organism evidence="1 2">
    <name type="scientific">Vararia minispora EC-137</name>
    <dbReference type="NCBI Taxonomy" id="1314806"/>
    <lineage>
        <taxon>Eukaryota</taxon>
        <taxon>Fungi</taxon>
        <taxon>Dikarya</taxon>
        <taxon>Basidiomycota</taxon>
        <taxon>Agaricomycotina</taxon>
        <taxon>Agaricomycetes</taxon>
        <taxon>Russulales</taxon>
        <taxon>Lachnocladiaceae</taxon>
        <taxon>Vararia</taxon>
    </lineage>
</organism>
<comment type="caution">
    <text evidence="1">The sequence shown here is derived from an EMBL/GenBank/DDBJ whole genome shotgun (WGS) entry which is preliminary data.</text>
</comment>
<sequence length="389" mass="43427">MPALREERSTEAPMDFTFTSRRSVAPAWQSPQKRPHDELVSPPPSLANALPSSPLKPFGQNQSHTFLFNQPPPSTPHAHPWVPPPNFSPTKAFPPQPEIPDIDMAEASPPSRPIATGALRRVYEKRVGRRRSASPSKRRAPVVESASESEDDAEADEVADALATSPRKARAPRTQNTSHHYTLNMSSPAVAQPDTPYVLLGYLQFFFNLSLVLLFLYCAVQFIIAIQRDMQVRFTEQSMIIVQEIAHCTTSYRANGCGDSPVPAMVRQCGVWETCMQRDPRNLERSKIFAQTLADVVNSFVEPISWKTLIFTLLSLAFMTLTINSILMFYRARHAPHLPAPSPAPQPMPSFPTPFAPAYLQAAPQWKPSAEDEAPTRRRRLENGIAKVR</sequence>
<keyword evidence="2" id="KW-1185">Reference proteome</keyword>
<evidence type="ECO:0000313" key="1">
    <source>
        <dbReference type="EMBL" id="KAI0035277.1"/>
    </source>
</evidence>
<dbReference type="EMBL" id="MU273487">
    <property type="protein sequence ID" value="KAI0035277.1"/>
    <property type="molecule type" value="Genomic_DNA"/>
</dbReference>
<name>A0ACB8QUD4_9AGAM</name>
<evidence type="ECO:0000313" key="2">
    <source>
        <dbReference type="Proteomes" id="UP000814128"/>
    </source>
</evidence>
<proteinExistence type="predicted"/>
<reference evidence="1" key="2">
    <citation type="journal article" date="2022" name="New Phytol.">
        <title>Evolutionary transition to the ectomycorrhizal habit in the genomes of a hyperdiverse lineage of mushroom-forming fungi.</title>
        <authorList>
            <person name="Looney B."/>
            <person name="Miyauchi S."/>
            <person name="Morin E."/>
            <person name="Drula E."/>
            <person name="Courty P.E."/>
            <person name="Kohler A."/>
            <person name="Kuo A."/>
            <person name="LaButti K."/>
            <person name="Pangilinan J."/>
            <person name="Lipzen A."/>
            <person name="Riley R."/>
            <person name="Andreopoulos W."/>
            <person name="He G."/>
            <person name="Johnson J."/>
            <person name="Nolan M."/>
            <person name="Tritt A."/>
            <person name="Barry K.W."/>
            <person name="Grigoriev I.V."/>
            <person name="Nagy L.G."/>
            <person name="Hibbett D."/>
            <person name="Henrissat B."/>
            <person name="Matheny P.B."/>
            <person name="Labbe J."/>
            <person name="Martin F.M."/>
        </authorList>
    </citation>
    <scope>NUCLEOTIDE SEQUENCE</scope>
    <source>
        <strain evidence="1">EC-137</strain>
    </source>
</reference>
<dbReference type="Proteomes" id="UP000814128">
    <property type="component" value="Unassembled WGS sequence"/>
</dbReference>
<gene>
    <name evidence="1" type="ORF">K488DRAFT_43740</name>
</gene>
<protein>
    <submittedName>
        <fullName evidence="1">Di-sulfide bridge nucleocytoplasmic transport domain-containing protein</fullName>
    </submittedName>
</protein>
<accession>A0ACB8QUD4</accession>